<keyword evidence="1" id="KW-1133">Transmembrane helix</keyword>
<dbReference type="OrthoDB" id="2319237at2"/>
<dbReference type="Proteomes" id="UP000438120">
    <property type="component" value="Unassembled WGS sequence"/>
</dbReference>
<protein>
    <submittedName>
        <fullName evidence="2">ABC transporter permease</fullName>
    </submittedName>
</protein>
<feature type="transmembrane region" description="Helical" evidence="1">
    <location>
        <begin position="161"/>
        <end position="179"/>
    </location>
</feature>
<dbReference type="EMBL" id="VUMX01000006">
    <property type="protein sequence ID" value="MST86654.1"/>
    <property type="molecule type" value="Genomic_DNA"/>
</dbReference>
<feature type="transmembrane region" description="Helical" evidence="1">
    <location>
        <begin position="26"/>
        <end position="44"/>
    </location>
</feature>
<dbReference type="RefSeq" id="WP_154547644.1">
    <property type="nucleotide sequence ID" value="NZ_VUMX01000006.1"/>
</dbReference>
<feature type="transmembrane region" description="Helical" evidence="1">
    <location>
        <begin position="218"/>
        <end position="236"/>
    </location>
</feature>
<keyword evidence="1" id="KW-0812">Transmembrane</keyword>
<sequence length="248" mass="28187">MKKYLPVYYLGLKNSLVYRANTVMKLALQLASLLVTILMWRFILAEGESFQQMARYLLVTNLVSLIFTTGPVFQFADMVNTGSLSVYLTRPLSLYWYLFSYNVGLQTPLLVLYLLLLLFLLKSAGSLLLLAVYLLMSSLMFFSLMMALAMLSFWLLNMWPLQSGINAIYLLLGGLYFPLRLLGPAYKYLQYNPFSLVTDFPVRLLTASVNRREFGQNCLAVVAWLLLSLLLEQVLFKKGIKTFEGAGA</sequence>
<dbReference type="PANTHER" id="PTHR36832:SF1">
    <property type="entry name" value="SLR1174 PROTEIN"/>
    <property type="match status" value="1"/>
</dbReference>
<feature type="transmembrane region" description="Helical" evidence="1">
    <location>
        <begin position="56"/>
        <end position="76"/>
    </location>
</feature>
<organism evidence="2 3">
    <name type="scientific">Lactobacillus porci</name>
    <dbReference type="NCBI Taxonomy" id="2012477"/>
    <lineage>
        <taxon>Bacteria</taxon>
        <taxon>Bacillati</taxon>
        <taxon>Bacillota</taxon>
        <taxon>Bacilli</taxon>
        <taxon>Lactobacillales</taxon>
        <taxon>Lactobacillaceae</taxon>
        <taxon>Lactobacillus</taxon>
    </lineage>
</organism>
<evidence type="ECO:0000256" key="1">
    <source>
        <dbReference type="SAM" id="Phobius"/>
    </source>
</evidence>
<feature type="transmembrane region" description="Helical" evidence="1">
    <location>
        <begin position="96"/>
        <end position="120"/>
    </location>
</feature>
<name>A0A6A8MBC9_9LACO</name>
<evidence type="ECO:0000313" key="2">
    <source>
        <dbReference type="EMBL" id="MST86654.1"/>
    </source>
</evidence>
<evidence type="ECO:0000313" key="3">
    <source>
        <dbReference type="Proteomes" id="UP000438120"/>
    </source>
</evidence>
<gene>
    <name evidence="2" type="ORF">FYJ62_03125</name>
</gene>
<feature type="transmembrane region" description="Helical" evidence="1">
    <location>
        <begin position="127"/>
        <end position="155"/>
    </location>
</feature>
<reference evidence="2 3" key="1">
    <citation type="submission" date="2019-08" db="EMBL/GenBank/DDBJ databases">
        <title>In-depth cultivation of the pig gut microbiome towards novel bacterial diversity and tailored functional studies.</title>
        <authorList>
            <person name="Wylensek D."/>
            <person name="Hitch T.C.A."/>
            <person name="Clavel T."/>
        </authorList>
    </citation>
    <scope>NUCLEOTIDE SEQUENCE [LARGE SCALE GENOMIC DNA]</scope>
    <source>
        <strain evidence="2 3">Bifido-178-WT-2B</strain>
    </source>
</reference>
<dbReference type="InterPro" id="IPR010390">
    <property type="entry name" value="ABC-2_transporter-like"/>
</dbReference>
<accession>A0A6A8MBC9</accession>
<comment type="caution">
    <text evidence="2">The sequence shown here is derived from an EMBL/GenBank/DDBJ whole genome shotgun (WGS) entry which is preliminary data.</text>
</comment>
<dbReference type="AlphaFoldDB" id="A0A6A8MBC9"/>
<dbReference type="Pfam" id="PF06182">
    <property type="entry name" value="ABC2_membrane_6"/>
    <property type="match status" value="1"/>
</dbReference>
<keyword evidence="1" id="KW-0472">Membrane</keyword>
<proteinExistence type="predicted"/>
<keyword evidence="3" id="KW-1185">Reference proteome</keyword>
<dbReference type="PANTHER" id="PTHR36832">
    <property type="entry name" value="SLR1174 PROTEIN-RELATED"/>
    <property type="match status" value="1"/>
</dbReference>